<sequence length="55" mass="6002">MVLEFCDLVLFCALHRMTCDGAGTLKILPNATISSLLIFLSLHCICVLEAPYCAN</sequence>
<organism evidence="1">
    <name type="scientific">Arundo donax</name>
    <name type="common">Giant reed</name>
    <name type="synonym">Donax arundinaceus</name>
    <dbReference type="NCBI Taxonomy" id="35708"/>
    <lineage>
        <taxon>Eukaryota</taxon>
        <taxon>Viridiplantae</taxon>
        <taxon>Streptophyta</taxon>
        <taxon>Embryophyta</taxon>
        <taxon>Tracheophyta</taxon>
        <taxon>Spermatophyta</taxon>
        <taxon>Magnoliopsida</taxon>
        <taxon>Liliopsida</taxon>
        <taxon>Poales</taxon>
        <taxon>Poaceae</taxon>
        <taxon>PACMAD clade</taxon>
        <taxon>Arundinoideae</taxon>
        <taxon>Arundineae</taxon>
        <taxon>Arundo</taxon>
    </lineage>
</organism>
<reference evidence="1" key="1">
    <citation type="submission" date="2014-09" db="EMBL/GenBank/DDBJ databases">
        <authorList>
            <person name="Magalhaes I.L.F."/>
            <person name="Oliveira U."/>
            <person name="Santos F.R."/>
            <person name="Vidigal T.H.D.A."/>
            <person name="Brescovit A.D."/>
            <person name="Santos A.J."/>
        </authorList>
    </citation>
    <scope>NUCLEOTIDE SEQUENCE</scope>
    <source>
        <tissue evidence="1">Shoot tissue taken approximately 20 cm above the soil surface</tissue>
    </source>
</reference>
<dbReference type="EMBL" id="GBRH01174121">
    <property type="protein sequence ID" value="JAE23775.1"/>
    <property type="molecule type" value="Transcribed_RNA"/>
</dbReference>
<reference evidence="1" key="2">
    <citation type="journal article" date="2015" name="Data Brief">
        <title>Shoot transcriptome of the giant reed, Arundo donax.</title>
        <authorList>
            <person name="Barrero R.A."/>
            <person name="Guerrero F.D."/>
            <person name="Moolhuijzen P."/>
            <person name="Goolsby J.A."/>
            <person name="Tidwell J."/>
            <person name="Bellgard S.E."/>
            <person name="Bellgard M.I."/>
        </authorList>
    </citation>
    <scope>NUCLEOTIDE SEQUENCE</scope>
    <source>
        <tissue evidence="1">Shoot tissue taken approximately 20 cm above the soil surface</tissue>
    </source>
</reference>
<dbReference type="AlphaFoldDB" id="A0A0A9GF90"/>
<proteinExistence type="predicted"/>
<protein>
    <submittedName>
        <fullName evidence="1">Uncharacterized protein</fullName>
    </submittedName>
</protein>
<evidence type="ECO:0000313" key="1">
    <source>
        <dbReference type="EMBL" id="JAE23775.1"/>
    </source>
</evidence>
<name>A0A0A9GF90_ARUDO</name>
<accession>A0A0A9GF90</accession>